<keyword evidence="1" id="KW-0489">Methyltransferase</keyword>
<evidence type="ECO:0000313" key="2">
    <source>
        <dbReference type="Proteomes" id="UP000594800"/>
    </source>
</evidence>
<dbReference type="SUPFAM" id="SSF53335">
    <property type="entry name" value="S-adenosyl-L-methionine-dependent methyltransferases"/>
    <property type="match status" value="1"/>
</dbReference>
<dbReference type="Proteomes" id="UP000594800">
    <property type="component" value="Chromosome"/>
</dbReference>
<dbReference type="GO" id="GO:0008168">
    <property type="term" value="F:methyltransferase activity"/>
    <property type="evidence" value="ECO:0007669"/>
    <property type="project" value="UniProtKB-KW"/>
</dbReference>
<proteinExistence type="predicted"/>
<dbReference type="GO" id="GO:0032259">
    <property type="term" value="P:methylation"/>
    <property type="evidence" value="ECO:0007669"/>
    <property type="project" value="UniProtKB-KW"/>
</dbReference>
<protein>
    <submittedName>
        <fullName evidence="1">Class I SAM-dependent methyltransferase</fullName>
    </submittedName>
</protein>
<dbReference type="KEGG" id="poz:I0K15_09495"/>
<organism evidence="1 2">
    <name type="scientific">Pontivivens ytuae</name>
    <dbReference type="NCBI Taxonomy" id="2789856"/>
    <lineage>
        <taxon>Bacteria</taxon>
        <taxon>Pseudomonadati</taxon>
        <taxon>Pseudomonadota</taxon>
        <taxon>Alphaproteobacteria</taxon>
        <taxon>Rhodobacterales</taxon>
        <taxon>Paracoccaceae</taxon>
        <taxon>Pontivivens</taxon>
    </lineage>
</organism>
<dbReference type="Pfam" id="PF13578">
    <property type="entry name" value="Methyltransf_24"/>
    <property type="match status" value="1"/>
</dbReference>
<dbReference type="Gene3D" id="3.40.50.150">
    <property type="entry name" value="Vaccinia Virus protein VP39"/>
    <property type="match status" value="1"/>
</dbReference>
<keyword evidence="1" id="KW-0808">Transferase</keyword>
<accession>A0A7S9LWB1</accession>
<evidence type="ECO:0000313" key="1">
    <source>
        <dbReference type="EMBL" id="QPH55935.1"/>
    </source>
</evidence>
<keyword evidence="2" id="KW-1185">Reference proteome</keyword>
<gene>
    <name evidence="1" type="ORF">I0K15_09495</name>
</gene>
<dbReference type="AlphaFoldDB" id="A0A7S9LWB1"/>
<dbReference type="InterPro" id="IPR029063">
    <property type="entry name" value="SAM-dependent_MTases_sf"/>
</dbReference>
<dbReference type="EMBL" id="CP064942">
    <property type="protein sequence ID" value="QPH55935.1"/>
    <property type="molecule type" value="Genomic_DNA"/>
</dbReference>
<reference evidence="1 2" key="1">
    <citation type="submission" date="2020-11" db="EMBL/GenBank/DDBJ databases">
        <title>Description of Pontivivens ytuae sp. nov. isolated from deep sea sediment of Mariana Trench.</title>
        <authorList>
            <person name="Wang Z."/>
            <person name="Sun Q.-L."/>
            <person name="Xu X.-D."/>
            <person name="Tang Y.-Z."/>
            <person name="Zhang J."/>
        </authorList>
    </citation>
    <scope>NUCLEOTIDE SEQUENCE [LARGE SCALE GENOMIC DNA]</scope>
    <source>
        <strain evidence="1 2">MT2928</strain>
    </source>
</reference>
<name>A0A7S9LWB1_9RHOB</name>
<sequence length="220" mass="24584">MKAMHLTLKPDLYLEVGSRTGNSLALAQGDFIAVDPTFVLKRFATFPGRQGHLFQMPSDDFFETEFLEGMGRKVDFAFLDGMHHFEFLLRDFMNTEKRAAPGATVTLHDCCPFNANMTERDRANVRGRAWTGDVWKVLVILLRHRPDLEIAVYDAAPTGIVSITGLDPESRTLDAAYDDLMAEFMELHIASFGPERFYDLFDYADSAAYIGAVAEGAVDG</sequence>